<dbReference type="InterPro" id="IPR015867">
    <property type="entry name" value="N-reg_PII/ATP_PRibTrfase_C"/>
</dbReference>
<dbReference type="RefSeq" id="WP_046478335.1">
    <property type="nucleotide sequence ID" value="NZ_LN829118.1"/>
</dbReference>
<evidence type="ECO:0000313" key="2">
    <source>
        <dbReference type="EMBL" id="CPR22063.1"/>
    </source>
</evidence>
<name>A0A0D6JJC8_9HYPH</name>
<gene>
    <name evidence="2" type="primary">cutA</name>
    <name evidence="2" type="ORF">YBN1229_v1_3496</name>
</gene>
<dbReference type="KEGG" id="fil:BN1229_v1_2417"/>
<dbReference type="SUPFAM" id="SSF54913">
    <property type="entry name" value="GlnB-like"/>
    <property type="match status" value="1"/>
</dbReference>
<dbReference type="InterPro" id="IPR004323">
    <property type="entry name" value="Ion_tolerance_CutA"/>
</dbReference>
<evidence type="ECO:0000313" key="3">
    <source>
        <dbReference type="Proteomes" id="UP000033187"/>
    </source>
</evidence>
<dbReference type="GO" id="GO:0010038">
    <property type="term" value="P:response to metal ion"/>
    <property type="evidence" value="ECO:0007669"/>
    <property type="project" value="InterPro"/>
</dbReference>
<dbReference type="PANTHER" id="PTHR23419">
    <property type="entry name" value="DIVALENT CATION TOLERANCE CUTA-RELATED"/>
    <property type="match status" value="1"/>
</dbReference>
<dbReference type="KEGG" id="fiy:BN1229_v1_3496"/>
<sequence length="109" mass="11799">MSEVEKMVMIYSTFPDTATAKDVGGKLVDHGLAACVNIIPQMTSIYRWEGALTTDSEAIMLIKTRAALAAKVIAAVEVEHPYDTPALLVFEVTHGAQGYLDWLASQTQA</sequence>
<organism evidence="2 3">
    <name type="scientific">Candidatus Filomicrobium marinum</name>
    <dbReference type="NCBI Taxonomy" id="1608628"/>
    <lineage>
        <taxon>Bacteria</taxon>
        <taxon>Pseudomonadati</taxon>
        <taxon>Pseudomonadota</taxon>
        <taxon>Alphaproteobacteria</taxon>
        <taxon>Hyphomicrobiales</taxon>
        <taxon>Hyphomicrobiaceae</taxon>
        <taxon>Filomicrobium</taxon>
    </lineage>
</organism>
<dbReference type="GO" id="GO:0005507">
    <property type="term" value="F:copper ion binding"/>
    <property type="evidence" value="ECO:0007669"/>
    <property type="project" value="TreeGrafter"/>
</dbReference>
<keyword evidence="3" id="KW-1185">Reference proteome</keyword>
<dbReference type="Proteomes" id="UP000033187">
    <property type="component" value="Chromosome 1"/>
</dbReference>
<dbReference type="InterPro" id="IPR011322">
    <property type="entry name" value="N-reg_PII-like_a/b"/>
</dbReference>
<dbReference type="OrthoDB" id="37622at2"/>
<evidence type="ECO:0000256" key="1">
    <source>
        <dbReference type="ARBA" id="ARBA00010169"/>
    </source>
</evidence>
<dbReference type="PANTHER" id="PTHR23419:SF8">
    <property type="entry name" value="FI09726P"/>
    <property type="match status" value="1"/>
</dbReference>
<comment type="similarity">
    <text evidence="1">Belongs to the CutA family.</text>
</comment>
<reference evidence="3" key="1">
    <citation type="submission" date="2015-02" db="EMBL/GenBank/DDBJ databases">
        <authorList>
            <person name="Chooi Y.-H."/>
        </authorList>
    </citation>
    <scope>NUCLEOTIDE SEQUENCE [LARGE SCALE GENOMIC DNA]</scope>
    <source>
        <strain evidence="3">strain Y</strain>
    </source>
</reference>
<dbReference type="Gene3D" id="3.30.70.120">
    <property type="match status" value="1"/>
</dbReference>
<protein>
    <submittedName>
        <fullName evidence="2">Divalent-cation tolerance protein CutA</fullName>
    </submittedName>
</protein>
<dbReference type="Pfam" id="PF03091">
    <property type="entry name" value="CutA1"/>
    <property type="match status" value="1"/>
</dbReference>
<dbReference type="EMBL" id="LN829119">
    <property type="protein sequence ID" value="CPR22063.1"/>
    <property type="molecule type" value="Genomic_DNA"/>
</dbReference>
<dbReference type="AlphaFoldDB" id="A0A0D6JJC8"/>
<proteinExistence type="inferred from homology"/>
<accession>A0A0D6JJC8</accession>